<evidence type="ECO:0000313" key="3">
    <source>
        <dbReference type="EMBL" id="MBS7456891.1"/>
    </source>
</evidence>
<accession>A0A8J7VQB2</accession>
<dbReference type="AlphaFoldDB" id="A0A8J7VQB2"/>
<organism evidence="2">
    <name type="scientific">Coralloluteibacterium stylophorae</name>
    <dbReference type="NCBI Taxonomy" id="1776034"/>
    <lineage>
        <taxon>Bacteria</taxon>
        <taxon>Pseudomonadati</taxon>
        <taxon>Pseudomonadota</taxon>
        <taxon>Gammaproteobacteria</taxon>
        <taxon>Lysobacterales</taxon>
        <taxon>Lysobacteraceae</taxon>
        <taxon>Coralloluteibacterium</taxon>
    </lineage>
</organism>
<dbReference type="EMBL" id="JAGQFT020000004">
    <property type="protein sequence ID" value="MBS7456891.1"/>
    <property type="molecule type" value="Genomic_DNA"/>
</dbReference>
<reference evidence="2" key="2">
    <citation type="submission" date="2021-04" db="EMBL/GenBank/DDBJ databases">
        <authorList>
            <person name="Karlyshev A.V."/>
        </authorList>
    </citation>
    <scope>NUCLEOTIDE SEQUENCE</scope>
    <source>
        <strain evidence="2">LMG 29479</strain>
    </source>
</reference>
<sequence length="230" mass="25139">MTRARMFPRMAVALLAAAGAVGAQAAVMQYAGTLGGARVTVQIEVENQVAAGLYFYDRYRTPIGFKPTMQRNGPRMLDEVDAGGLPTARLRFDQHDFFASTRALTGTWTDYRSRRQLPFRLDLAAYSDWQATVAGAPFAILQLASTERFYFRVPGDEGAPVARIEVLAKADGALVQTLVLPAPTCNRGMRTVEVAVEQARTVLRLPESARCPGAVFALDPRGGRFERLSP</sequence>
<evidence type="ECO:0000256" key="1">
    <source>
        <dbReference type="SAM" id="SignalP"/>
    </source>
</evidence>
<keyword evidence="4" id="KW-1185">Reference proteome</keyword>
<dbReference type="Proteomes" id="UP000675747">
    <property type="component" value="Unassembled WGS sequence"/>
</dbReference>
<dbReference type="RefSeq" id="WP_211925014.1">
    <property type="nucleotide sequence ID" value="NZ_JAGQFT020000004.1"/>
</dbReference>
<evidence type="ECO:0000313" key="4">
    <source>
        <dbReference type="Proteomes" id="UP000675747"/>
    </source>
</evidence>
<feature type="chain" id="PRO_5042774102" description="DUF2259 domain-containing protein" evidence="1">
    <location>
        <begin position="26"/>
        <end position="230"/>
    </location>
</feature>
<proteinExistence type="predicted"/>
<comment type="caution">
    <text evidence="2">The sequence shown here is derived from an EMBL/GenBank/DDBJ whole genome shotgun (WGS) entry which is preliminary data.</text>
</comment>
<keyword evidence="1" id="KW-0732">Signal</keyword>
<feature type="signal peptide" evidence="1">
    <location>
        <begin position="1"/>
        <end position="25"/>
    </location>
</feature>
<reference evidence="3 4" key="1">
    <citation type="journal article" date="2021" name="Microbiol. Resour. Announc.">
        <title>Draft Genome Sequence of Coralloluteibacterium stylophorae LMG 29479T.</title>
        <authorList>
            <person name="Karlyshev A.V."/>
            <person name="Kudryashova E.B."/>
            <person name="Ariskina E.V."/>
            <person name="Conroy A.P."/>
            <person name="Abidueva E.Y."/>
        </authorList>
    </citation>
    <scope>NUCLEOTIDE SEQUENCE [LARGE SCALE GENOMIC DNA]</scope>
    <source>
        <strain evidence="3 4">LMG 29479</strain>
    </source>
</reference>
<evidence type="ECO:0000313" key="2">
    <source>
        <dbReference type="EMBL" id="MBR0561045.1"/>
    </source>
</evidence>
<name>A0A8J7VQB2_9GAMM</name>
<gene>
    <name evidence="3" type="ORF">KB893_007065</name>
    <name evidence="2" type="ORF">KB893_00720</name>
</gene>
<evidence type="ECO:0008006" key="5">
    <source>
        <dbReference type="Google" id="ProtNLM"/>
    </source>
</evidence>
<dbReference type="EMBL" id="JAGQFT010000002">
    <property type="protein sequence ID" value="MBR0561045.1"/>
    <property type="molecule type" value="Genomic_DNA"/>
</dbReference>
<protein>
    <recommendedName>
        <fullName evidence="5">DUF2259 domain-containing protein</fullName>
    </recommendedName>
</protein>